<protein>
    <submittedName>
        <fullName evidence="1">Uncharacterized protein</fullName>
    </submittedName>
</protein>
<proteinExistence type="predicted"/>
<evidence type="ECO:0000313" key="1">
    <source>
        <dbReference type="EMBL" id="AEA99095.2"/>
    </source>
</evidence>
<name>F2GCD9_ALTMD</name>
<dbReference type="AlphaFoldDB" id="F2GCD9"/>
<gene>
    <name evidence="1" type="ordered locus">MADE_1014805</name>
</gene>
<dbReference type="KEGG" id="amc:MADE_1014805"/>
<dbReference type="Proteomes" id="UP000001870">
    <property type="component" value="Chromosome"/>
</dbReference>
<dbReference type="EMBL" id="CP001103">
    <property type="protein sequence ID" value="AEA99095.2"/>
    <property type="molecule type" value="Genomic_DNA"/>
</dbReference>
<dbReference type="HOGENOM" id="CLU_3094838_0_0_6"/>
<keyword evidence="2" id="KW-1185">Reference proteome</keyword>
<reference evidence="1 2" key="1">
    <citation type="journal article" date="2008" name="ISME J.">
        <title>Comparative genomics of two ecotypes of the marine planktonic copiotroph Alteromonas macleodii suggests alternative lifestyles associated with different kinds of particulate organic matter.</title>
        <authorList>
            <person name="Ivars-Martinez E."/>
            <person name="Martin-Cuadrado A.B."/>
            <person name="D'Auria G."/>
            <person name="Mira A."/>
            <person name="Ferriera S."/>
            <person name="Johnson J."/>
            <person name="Friedman R."/>
            <person name="Rodriguez-Valera F."/>
        </authorList>
    </citation>
    <scope>NUCLEOTIDE SEQUENCE [LARGE SCALE GENOMIC DNA]</scope>
    <source>
        <strain evidence="2">DSM 17117 / CIP 110805 / LMG 28347 / Deep ecotype</strain>
    </source>
</reference>
<organism evidence="1 2">
    <name type="scientific">Alteromonas mediterranea (strain DSM 17117 / CIP 110805 / LMG 28347 / Deep ecotype)</name>
    <dbReference type="NCBI Taxonomy" id="1774373"/>
    <lineage>
        <taxon>Bacteria</taxon>
        <taxon>Pseudomonadati</taxon>
        <taxon>Pseudomonadota</taxon>
        <taxon>Gammaproteobacteria</taxon>
        <taxon>Alteromonadales</taxon>
        <taxon>Alteromonadaceae</taxon>
        <taxon>Alteromonas/Salinimonas group</taxon>
        <taxon>Alteromonas</taxon>
    </lineage>
</organism>
<accession>F2GCD9</accession>
<evidence type="ECO:0000313" key="2">
    <source>
        <dbReference type="Proteomes" id="UP000001870"/>
    </source>
</evidence>
<reference evidence="1 2" key="2">
    <citation type="journal article" date="2015" name="Antonie Van Leeuwenhoek">
        <title>Ecophysiological diversity of a novel member of the genus Alteromonas, and description of Alteromonas mediterranea sp. nov.</title>
        <authorList>
            <person name="Ivanova E.P."/>
            <person name="Lopez-Perez M."/>
            <person name="Zabalos M."/>
            <person name="Nguyen S.H."/>
            <person name="Webb H.K."/>
            <person name="Ryan J."/>
            <person name="Lagutin K."/>
            <person name="Vyssotski M."/>
            <person name="Crawford R.J."/>
            <person name="Rodriguez-Valera F."/>
        </authorList>
    </citation>
    <scope>NUCLEOTIDE SEQUENCE [LARGE SCALE GENOMIC DNA]</scope>
    <source>
        <strain evidence="2">DSM 17117 / CIP 110805 / LMG 28347 / Deep ecotype</strain>
    </source>
</reference>
<sequence length="51" mass="6050">MIEIIKNEETIRHNPVDIFFVGEQHEKLRTTLKKLSQNLGIFGSHLIEYIR</sequence>